<dbReference type="PROSITE" id="PS50196">
    <property type="entry name" value="RANBD1"/>
    <property type="match status" value="4"/>
</dbReference>
<dbReference type="InterPro" id="IPR011993">
    <property type="entry name" value="PH-like_dom_sf"/>
</dbReference>
<feature type="region of interest" description="Disordered" evidence="5">
    <location>
        <begin position="800"/>
        <end position="823"/>
    </location>
</feature>
<keyword evidence="3" id="KW-0862">Zinc</keyword>
<protein>
    <recommendedName>
        <fullName evidence="10">E3 SUMO-protein ligase RanBP2</fullName>
    </recommendedName>
</protein>
<feature type="domain" description="RanBD1" evidence="6">
    <location>
        <begin position="153"/>
        <end position="290"/>
    </location>
</feature>
<accession>A0ABN8RTA8</accession>
<keyword evidence="9" id="KW-1185">Reference proteome</keyword>
<feature type="domain" description="RanBD1" evidence="6">
    <location>
        <begin position="498"/>
        <end position="635"/>
    </location>
</feature>
<dbReference type="PROSITE" id="PS50199">
    <property type="entry name" value="ZF_RANBP2_2"/>
    <property type="match status" value="2"/>
</dbReference>
<dbReference type="Gene3D" id="4.10.1060.10">
    <property type="entry name" value="Zinc finger, RanBP2-type"/>
    <property type="match status" value="2"/>
</dbReference>
<dbReference type="Pfam" id="PF00638">
    <property type="entry name" value="Ran_BP1"/>
    <property type="match status" value="4"/>
</dbReference>
<dbReference type="PANTHER" id="PTHR23138:SF87">
    <property type="entry name" value="E3 SUMO-PROTEIN LIGASE RANBP2"/>
    <property type="match status" value="1"/>
</dbReference>
<reference evidence="8 9" key="1">
    <citation type="submission" date="2022-05" db="EMBL/GenBank/DDBJ databases">
        <authorList>
            <consortium name="Genoscope - CEA"/>
            <person name="William W."/>
        </authorList>
    </citation>
    <scope>NUCLEOTIDE SEQUENCE [LARGE SCALE GENOMIC DNA]</scope>
</reference>
<dbReference type="SMART" id="SM00160">
    <property type="entry name" value="RanBD"/>
    <property type="match status" value="4"/>
</dbReference>
<evidence type="ECO:0000256" key="3">
    <source>
        <dbReference type="ARBA" id="ARBA00022833"/>
    </source>
</evidence>
<gene>
    <name evidence="8" type="ORF">PLOB_00026894</name>
</gene>
<feature type="domain" description="RanBP2-type" evidence="7">
    <location>
        <begin position="313"/>
        <end position="342"/>
    </location>
</feature>
<feature type="non-terminal residue" evidence="8">
    <location>
        <position position="1475"/>
    </location>
</feature>
<evidence type="ECO:0000313" key="9">
    <source>
        <dbReference type="Proteomes" id="UP001159405"/>
    </source>
</evidence>
<dbReference type="Gene3D" id="2.30.29.30">
    <property type="entry name" value="Pleckstrin-homology domain (PH domain)/Phosphotyrosine-binding domain (PTB)"/>
    <property type="match status" value="4"/>
</dbReference>
<feature type="compositionally biased region" description="Basic and acidic residues" evidence="5">
    <location>
        <begin position="1314"/>
        <end position="1324"/>
    </location>
</feature>
<dbReference type="CDD" id="cd13176">
    <property type="entry name" value="RanBD_RanBP2-like"/>
    <property type="match status" value="2"/>
</dbReference>
<dbReference type="InterPro" id="IPR000156">
    <property type="entry name" value="Ran_bind_dom"/>
</dbReference>
<feature type="region of interest" description="Disordered" evidence="5">
    <location>
        <begin position="1083"/>
        <end position="1121"/>
    </location>
</feature>
<dbReference type="PROSITE" id="PS50890">
    <property type="entry name" value="PUA"/>
    <property type="match status" value="1"/>
</dbReference>
<dbReference type="SMART" id="SM00547">
    <property type="entry name" value="ZnF_RBZ"/>
    <property type="match status" value="2"/>
</dbReference>
<evidence type="ECO:0008006" key="10">
    <source>
        <dbReference type="Google" id="ProtNLM"/>
    </source>
</evidence>
<feature type="region of interest" description="Disordered" evidence="5">
    <location>
        <begin position="1415"/>
        <end position="1475"/>
    </location>
</feature>
<feature type="domain" description="RanBD1" evidence="6">
    <location>
        <begin position="1119"/>
        <end position="1256"/>
    </location>
</feature>
<feature type="region of interest" description="Disordered" evidence="5">
    <location>
        <begin position="741"/>
        <end position="778"/>
    </location>
</feature>
<feature type="compositionally biased region" description="Basic and acidic residues" evidence="5">
    <location>
        <begin position="1465"/>
        <end position="1475"/>
    </location>
</feature>
<feature type="domain" description="RanBD1" evidence="6">
    <location>
        <begin position="832"/>
        <end position="969"/>
    </location>
</feature>
<feature type="domain" description="RanBP2-type" evidence="7">
    <location>
        <begin position="1285"/>
        <end position="1314"/>
    </location>
</feature>
<evidence type="ECO:0000259" key="6">
    <source>
        <dbReference type="PROSITE" id="PS50196"/>
    </source>
</evidence>
<dbReference type="PANTHER" id="PTHR23138">
    <property type="entry name" value="RAN BINDING PROTEIN"/>
    <property type="match status" value="1"/>
</dbReference>
<feature type="compositionally biased region" description="Low complexity" evidence="5">
    <location>
        <begin position="756"/>
        <end position="766"/>
    </location>
</feature>
<feature type="region of interest" description="Disordered" evidence="5">
    <location>
        <begin position="468"/>
        <end position="501"/>
    </location>
</feature>
<keyword evidence="1" id="KW-0479">Metal-binding</keyword>
<sequence length="1475" mass="161771">MSKSPIKGATKQGQDCILTYESRTPIADREMASRLFLPPNFYNYTKRDPCPGCIGCRGIPKRAADTIKQEVKDIKQVSTSGTSAVFTSTATSHLFGQSANFGQLALSSFKAQDGIAFSQSQTKTSHKPCQGAGQQLFAEPAEEVEGQDSDKLHFEPVIPLPEGIQVVTGEEGLEVMFSERAKLYRFDGDPSEWKERGIGEVKLLRHPTSGRGRVLIRREQIKKLYANHNITAEMELKPNVGSDRSWVWYTSADYAEGERKPEKLAIKFKTEETAGNFKQVFDELKELFSSGHLQEKVTGCELSKQFLSNFAPAPGTWSCEAYCVENKAGNSACVACNSAKSNDGETEPPSKHGEETATATNVSFVESVKPNTFHNLNKDAPTSFFFKSLGGKGLYTSKLFTIGRGESSVDKDTRDDETDLSPCKMSFLSSKGIITPQLSTQDPQGNLFTGLPFGTGAPRDFTFRMTVWPGSPPEKPRSPLSHTSPTRPVLGDTDGKSKFEPVIPLPQEIQVVTGEEGLEVMFAERAKLYRFDVGSSQWKERGIGEVKLLRHPTSGRGRVLMRREQIKKLCANHNITAEMELKPNVGSDRCWVWYTSADYAEGEGKPEKLAIKFKTAETAGKFKQVFDELKEPLSSGHPPEKAPAEHQKATGCELYKQFLSNFAPAPGTWSCEACYAVNNAETKPPSKHGEETAITNVSFVESVEPNTFQNLKKDAPTSFFFQSVGGKGLNTSKLFTIGRGESSVDRDTRDDEIDLSPSKMSSPSKKGIITPQPSTQDSQDTLFTGLPFGTGASCDFTFRMTVSPGSPPQKPRSPLSHSTPTSPVCGDDDGPYFEPLIPLPDKVECRTGEEGQEVLFCDRCKLFRYDSDTSQWKERGVGDIKILLNPSSKRHRILMRREHVFKICANHVITSEMQLKPFPNSERAWVWTTLGDFSEETTTAETLAVRFKCNEIANNFKEVFDKALQTLSRKSDHWVSSSNAKDNHLDKAIVKKDQKERDVFGYEEEAFAQPGISARWVVTKQRMVFFFSVEGQTTEIPEVTTSAPSIPSQSGFLFGSASVASLSFQSVAASSLTASPFGKKTPDKSLGLKGAGSQLFATPKTEDDSGGVEADGNHTDGPHFEPIIPLPDKIDVKTGEEDEEVMFSHRAKLYRFIAEEKQWKERGIGDIKLLRNARSGKMRVLMRRDQVLKLCANHQITTDMSLQPNAGSDRSWVWSTHADFSEGECKAEVLAVRFKNEDIARKFKEKFEECQEMLKTQASLKPPLQKETVNTEGVKEDLLAKFKAEEGSWECDTCMVRNGSDKLVCAACTSPKPGIKDSQEKQSEGKPIFGSGTTSSGTGFTFGSGASSSGTGFSFGSGATLYPKGFVLGSTGTNEGGAKPEESSEEKAFLFGSPSISAMSFQSVAAASIEKSPFGQNAKTKSKGFAGAGSTLFASQSPGGETHEEEEQGGDHDGPHFEPIIALPEKIDVKTGEED</sequence>
<dbReference type="Pfam" id="PF00641">
    <property type="entry name" value="Zn_ribbon_RanBP"/>
    <property type="match status" value="1"/>
</dbReference>
<feature type="region of interest" description="Disordered" evidence="5">
    <location>
        <begin position="1314"/>
        <end position="1334"/>
    </location>
</feature>
<proteinExistence type="predicted"/>
<evidence type="ECO:0000256" key="1">
    <source>
        <dbReference type="ARBA" id="ARBA00022723"/>
    </source>
</evidence>
<evidence type="ECO:0000256" key="5">
    <source>
        <dbReference type="SAM" id="MobiDB-lite"/>
    </source>
</evidence>
<evidence type="ECO:0000256" key="2">
    <source>
        <dbReference type="ARBA" id="ARBA00022771"/>
    </source>
</evidence>
<keyword evidence="2 4" id="KW-0863">Zinc-finger</keyword>
<comment type="caution">
    <text evidence="8">The sequence shown here is derived from an EMBL/GenBank/DDBJ whole genome shotgun (WGS) entry which is preliminary data.</text>
</comment>
<dbReference type="SUPFAM" id="SSF50729">
    <property type="entry name" value="PH domain-like"/>
    <property type="match status" value="4"/>
</dbReference>
<dbReference type="EMBL" id="CALNXK010000320">
    <property type="protein sequence ID" value="CAH3182333.1"/>
    <property type="molecule type" value="Genomic_DNA"/>
</dbReference>
<evidence type="ECO:0000313" key="8">
    <source>
        <dbReference type="EMBL" id="CAH3182333.1"/>
    </source>
</evidence>
<dbReference type="InterPro" id="IPR001876">
    <property type="entry name" value="Znf_RanBP2"/>
</dbReference>
<dbReference type="SUPFAM" id="SSF90209">
    <property type="entry name" value="Ran binding protein zinc finger-like"/>
    <property type="match status" value="1"/>
</dbReference>
<name>A0ABN8RTA8_9CNID</name>
<dbReference type="PROSITE" id="PS01358">
    <property type="entry name" value="ZF_RANBP2_1"/>
    <property type="match status" value="1"/>
</dbReference>
<organism evidence="8 9">
    <name type="scientific">Porites lobata</name>
    <dbReference type="NCBI Taxonomy" id="104759"/>
    <lineage>
        <taxon>Eukaryota</taxon>
        <taxon>Metazoa</taxon>
        <taxon>Cnidaria</taxon>
        <taxon>Anthozoa</taxon>
        <taxon>Hexacorallia</taxon>
        <taxon>Scleractinia</taxon>
        <taxon>Fungiina</taxon>
        <taxon>Poritidae</taxon>
        <taxon>Porites</taxon>
    </lineage>
</organism>
<dbReference type="InterPro" id="IPR045255">
    <property type="entry name" value="RanBP1-like"/>
</dbReference>
<evidence type="ECO:0000259" key="7">
    <source>
        <dbReference type="PROSITE" id="PS50199"/>
    </source>
</evidence>
<evidence type="ECO:0000256" key="4">
    <source>
        <dbReference type="PROSITE-ProRule" id="PRU00322"/>
    </source>
</evidence>
<dbReference type="Proteomes" id="UP001159405">
    <property type="component" value="Unassembled WGS sequence"/>
</dbReference>
<dbReference type="InterPro" id="IPR036443">
    <property type="entry name" value="Znf_RanBP2_sf"/>
</dbReference>